<comment type="caution">
    <text evidence="3">The sequence shown here is derived from an EMBL/GenBank/DDBJ whole genome shotgun (WGS) entry which is preliminary data.</text>
</comment>
<dbReference type="EMBL" id="JAATEJ010000002">
    <property type="protein sequence ID" value="NJP42740.1"/>
    <property type="molecule type" value="Genomic_DNA"/>
</dbReference>
<keyword evidence="2" id="KW-0812">Transmembrane</keyword>
<feature type="compositionally biased region" description="Basic and acidic residues" evidence="1">
    <location>
        <begin position="274"/>
        <end position="318"/>
    </location>
</feature>
<name>A0ABX0ZG15_9ACTN</name>
<dbReference type="Proteomes" id="UP000734511">
    <property type="component" value="Unassembled WGS sequence"/>
</dbReference>
<evidence type="ECO:0000313" key="3">
    <source>
        <dbReference type="EMBL" id="NJP42740.1"/>
    </source>
</evidence>
<protein>
    <submittedName>
        <fullName evidence="3">Uncharacterized protein</fullName>
    </submittedName>
</protein>
<keyword evidence="2" id="KW-1133">Transmembrane helix</keyword>
<feature type="compositionally biased region" description="Low complexity" evidence="1">
    <location>
        <begin position="109"/>
        <end position="119"/>
    </location>
</feature>
<feature type="region of interest" description="Disordered" evidence="1">
    <location>
        <begin position="1"/>
        <end position="52"/>
    </location>
</feature>
<feature type="compositionally biased region" description="Polar residues" evidence="1">
    <location>
        <begin position="10"/>
        <end position="19"/>
    </location>
</feature>
<feature type="region of interest" description="Disordered" evidence="1">
    <location>
        <begin position="199"/>
        <end position="334"/>
    </location>
</feature>
<sequence>MSDNTRRETASTGLSSAGSPRTRPVRRTPRHPAATRLVRADRRAPRGGMSGWPDAATAEALLAGGAAGPPPTVPADRLVRLLSAAREVRTTLDPAREAAALAAFRTAAQGRARGGQPAARGGGPRGLPAGSGLRKAGGRPGTAGAGAGAGAGGGRFAALRAALAVRRPRLMAAAVVSALALGGVAVGMAAAARSLSPGGGAGTGPLQTRPPAAVSPDGGRAGPWTAGPPARSARPAPAPGGPHRDRHADGHRPRGCRAVADRSCPPGTGAGRTGAEHGDGGKDVRDGGHEGYEGYEGYEGHDGREAKEGRDGRDDRGPRHTRPGHRSLSRPPGR</sequence>
<feature type="transmembrane region" description="Helical" evidence="2">
    <location>
        <begin position="170"/>
        <end position="192"/>
    </location>
</feature>
<organism evidence="3 4">
    <name type="scientific">Actinacidiphila epipremni</name>
    <dbReference type="NCBI Taxonomy" id="2053013"/>
    <lineage>
        <taxon>Bacteria</taxon>
        <taxon>Bacillati</taxon>
        <taxon>Actinomycetota</taxon>
        <taxon>Actinomycetes</taxon>
        <taxon>Kitasatosporales</taxon>
        <taxon>Streptomycetaceae</taxon>
        <taxon>Actinacidiphila</taxon>
    </lineage>
</organism>
<reference evidence="3 4" key="1">
    <citation type="submission" date="2020-03" db="EMBL/GenBank/DDBJ databases">
        <title>WGS of actinomycetes isolated from Thailand.</title>
        <authorList>
            <person name="Thawai C."/>
        </authorList>
    </citation>
    <scope>NUCLEOTIDE SEQUENCE [LARGE SCALE GENOMIC DNA]</scope>
    <source>
        <strain evidence="3 4">PRB2-1</strain>
    </source>
</reference>
<proteinExistence type="predicted"/>
<evidence type="ECO:0000256" key="1">
    <source>
        <dbReference type="SAM" id="MobiDB-lite"/>
    </source>
</evidence>
<feature type="region of interest" description="Disordered" evidence="1">
    <location>
        <begin position="109"/>
        <end position="151"/>
    </location>
</feature>
<feature type="compositionally biased region" description="Basic residues" evidence="1">
    <location>
        <begin position="319"/>
        <end position="334"/>
    </location>
</feature>
<gene>
    <name evidence="3" type="ORF">HCN08_04845</name>
</gene>
<dbReference type="RefSeq" id="WP_167981577.1">
    <property type="nucleotide sequence ID" value="NZ_JAATEJ010000002.1"/>
</dbReference>
<feature type="compositionally biased region" description="Basic and acidic residues" evidence="1">
    <location>
        <begin position="242"/>
        <end position="252"/>
    </location>
</feature>
<keyword evidence="2" id="KW-0472">Membrane</keyword>
<keyword evidence="4" id="KW-1185">Reference proteome</keyword>
<evidence type="ECO:0000313" key="4">
    <source>
        <dbReference type="Proteomes" id="UP000734511"/>
    </source>
</evidence>
<accession>A0ABX0ZG15</accession>
<evidence type="ECO:0000256" key="2">
    <source>
        <dbReference type="SAM" id="Phobius"/>
    </source>
</evidence>
<feature type="compositionally biased region" description="Gly residues" evidence="1">
    <location>
        <begin position="138"/>
        <end position="151"/>
    </location>
</feature>